<name>A0A9N9WAX9_9NEOP</name>
<dbReference type="EMBL" id="OU893342">
    <property type="protein sequence ID" value="CAG9783804.1"/>
    <property type="molecule type" value="Genomic_DNA"/>
</dbReference>
<keyword evidence="2" id="KW-1185">Reference proteome</keyword>
<dbReference type="AlphaFoldDB" id="A0A9N9WAX9"/>
<reference evidence="1" key="1">
    <citation type="submission" date="2021-12" db="EMBL/GenBank/DDBJ databases">
        <authorList>
            <person name="King R."/>
        </authorList>
    </citation>
    <scope>NUCLEOTIDE SEQUENCE</scope>
</reference>
<dbReference type="Proteomes" id="UP001153714">
    <property type="component" value="Chromosome 11"/>
</dbReference>
<proteinExistence type="predicted"/>
<dbReference type="Gene3D" id="3.30.70.1820">
    <property type="entry name" value="L1 transposable element, RRM domain"/>
    <property type="match status" value="1"/>
</dbReference>
<gene>
    <name evidence="1" type="ORF">DIATSA_LOCUS1950</name>
</gene>
<evidence type="ECO:0000313" key="1">
    <source>
        <dbReference type="EMBL" id="CAG9783804.1"/>
    </source>
</evidence>
<dbReference type="OrthoDB" id="8121249at2759"/>
<reference evidence="1" key="2">
    <citation type="submission" date="2022-10" db="EMBL/GenBank/DDBJ databases">
        <authorList>
            <consortium name="ENA_rothamsted_submissions"/>
            <consortium name="culmorum"/>
            <person name="King R."/>
        </authorList>
    </citation>
    <scope>NUCLEOTIDE SEQUENCE</scope>
</reference>
<evidence type="ECO:0000313" key="2">
    <source>
        <dbReference type="Proteomes" id="UP001153714"/>
    </source>
</evidence>
<organism evidence="1 2">
    <name type="scientific">Diatraea saccharalis</name>
    <name type="common">sugarcane borer</name>
    <dbReference type="NCBI Taxonomy" id="40085"/>
    <lineage>
        <taxon>Eukaryota</taxon>
        <taxon>Metazoa</taxon>
        <taxon>Ecdysozoa</taxon>
        <taxon>Arthropoda</taxon>
        <taxon>Hexapoda</taxon>
        <taxon>Insecta</taxon>
        <taxon>Pterygota</taxon>
        <taxon>Neoptera</taxon>
        <taxon>Endopterygota</taxon>
        <taxon>Lepidoptera</taxon>
        <taxon>Glossata</taxon>
        <taxon>Ditrysia</taxon>
        <taxon>Pyraloidea</taxon>
        <taxon>Crambidae</taxon>
        <taxon>Crambinae</taxon>
        <taxon>Diatraea</taxon>
    </lineage>
</organism>
<accession>A0A9N9WAX9</accession>
<sequence length="248" mass="27747">MEALQESILKLQQMFTEKMDEYQSELQAACPSPNINSLKSDFSAFRSFIFTAIQALQQQVGLLAQQVDNIEMRSRRKMLLCHGLPELKGEDTSAVIKSIIVDQLKVADFSVESISKCHRMGRVSGDGKPRPILIKLRDINMRDKIWFAKTALKKSGITISEFLTKSRHVVFMAARDAFGVNKCFTQQGLIMVIGANGKRVRITTMDDLKKISVTADSPLKVTKEPTVTLPVKPVFTTKSRRAGIANKK</sequence>
<protein>
    <submittedName>
        <fullName evidence="1">Uncharacterized protein</fullName>
    </submittedName>
</protein>